<dbReference type="GO" id="GO:0016740">
    <property type="term" value="F:transferase activity"/>
    <property type="evidence" value="ECO:0007669"/>
    <property type="project" value="UniProtKB-KW"/>
</dbReference>
<organism evidence="2 3">
    <name type="scientific">Natronorubrum sediminis</name>
    <dbReference type="NCBI Taxonomy" id="640943"/>
    <lineage>
        <taxon>Archaea</taxon>
        <taxon>Methanobacteriati</taxon>
        <taxon>Methanobacteriota</taxon>
        <taxon>Stenosarchaea group</taxon>
        <taxon>Halobacteria</taxon>
        <taxon>Halobacteriales</taxon>
        <taxon>Natrialbaceae</taxon>
        <taxon>Natronorubrum</taxon>
    </lineage>
</organism>
<dbReference type="PANTHER" id="PTHR43685:SF2">
    <property type="entry name" value="GLYCOSYLTRANSFERASE 2-LIKE DOMAIN-CONTAINING PROTEIN"/>
    <property type="match status" value="1"/>
</dbReference>
<dbReference type="AlphaFoldDB" id="A0A1H6G3X0"/>
<dbReference type="InterPro" id="IPR001173">
    <property type="entry name" value="Glyco_trans_2-like"/>
</dbReference>
<evidence type="ECO:0000313" key="3">
    <source>
        <dbReference type="Proteomes" id="UP000199112"/>
    </source>
</evidence>
<dbReference type="Proteomes" id="UP000199112">
    <property type="component" value="Unassembled WGS sequence"/>
</dbReference>
<dbReference type="EMBL" id="FNWL01000005">
    <property type="protein sequence ID" value="SEH17787.1"/>
    <property type="molecule type" value="Genomic_DNA"/>
</dbReference>
<name>A0A1H6G3X0_9EURY</name>
<reference evidence="3" key="1">
    <citation type="submission" date="2016-10" db="EMBL/GenBank/DDBJ databases">
        <authorList>
            <person name="Varghese N."/>
            <person name="Submissions S."/>
        </authorList>
    </citation>
    <scope>NUCLEOTIDE SEQUENCE [LARGE SCALE GENOMIC DNA]</scope>
    <source>
        <strain evidence="3">CGMCC 1.8981</strain>
    </source>
</reference>
<dbReference type="InterPro" id="IPR029044">
    <property type="entry name" value="Nucleotide-diphossugar_trans"/>
</dbReference>
<feature type="domain" description="Glycosyltransferase 2-like" evidence="1">
    <location>
        <begin position="5"/>
        <end position="165"/>
    </location>
</feature>
<evidence type="ECO:0000259" key="1">
    <source>
        <dbReference type="Pfam" id="PF00535"/>
    </source>
</evidence>
<keyword evidence="2" id="KW-0808">Transferase</keyword>
<evidence type="ECO:0000313" key="2">
    <source>
        <dbReference type="EMBL" id="SEH17787.1"/>
    </source>
</evidence>
<dbReference type="PANTHER" id="PTHR43685">
    <property type="entry name" value="GLYCOSYLTRANSFERASE"/>
    <property type="match status" value="1"/>
</dbReference>
<protein>
    <submittedName>
        <fullName evidence="2">Glycosyltransferase involved in cell wall bisynthesis</fullName>
    </submittedName>
</protein>
<accession>A0A1H6G3X0</accession>
<dbReference type="InterPro" id="IPR050834">
    <property type="entry name" value="Glycosyltransf_2"/>
</dbReference>
<dbReference type="RefSeq" id="WP_090508126.1">
    <property type="nucleotide sequence ID" value="NZ_FNWL01000005.1"/>
</dbReference>
<dbReference type="Pfam" id="PF00535">
    <property type="entry name" value="Glycos_transf_2"/>
    <property type="match status" value="1"/>
</dbReference>
<sequence>MTTVSVITPTYNRADTLPRAIESVLEQRYDDFEHVIVDDGSTDNTEAVVTDYDDDRIEYIRLEGNNGANAARNEGIRAASGEYIAFLDSDDEYYPGKLEACVDALDSLPESYGGVFHGYDVYRGETYLGPESTDEGRVTLSDLGERNVPGSFITSTFRRSVFEDVGVLDEAMASSQDYEFYLRVARAYDLYGLGEILAKHYRQEDSISLDLDARRRGKEQLIERHDDVLTDRRHSHHHYLLGISHGKRGEMAMARRELARTIRLHPTNPFPYFHLATCATPGTFAAGLSIKRTVKRQLTK</sequence>
<dbReference type="SUPFAM" id="SSF53448">
    <property type="entry name" value="Nucleotide-diphospho-sugar transferases"/>
    <property type="match status" value="1"/>
</dbReference>
<proteinExistence type="predicted"/>
<dbReference type="OrthoDB" id="197203at2157"/>
<gene>
    <name evidence="2" type="ORF">SAMN04487967_3373</name>
</gene>
<keyword evidence="3" id="KW-1185">Reference proteome</keyword>
<dbReference type="Gene3D" id="3.90.550.10">
    <property type="entry name" value="Spore Coat Polysaccharide Biosynthesis Protein SpsA, Chain A"/>
    <property type="match status" value="1"/>
</dbReference>